<dbReference type="VEuPathDB" id="FungiDB:G647_02625"/>
<dbReference type="RefSeq" id="XP_008725193.1">
    <property type="nucleotide sequence ID" value="XM_008726971.1"/>
</dbReference>
<dbReference type="AlphaFoldDB" id="V9DHN0"/>
<dbReference type="GeneID" id="19981118"/>
<dbReference type="HOGENOM" id="CLU_2637865_0_0_1"/>
<dbReference type="Proteomes" id="UP000030678">
    <property type="component" value="Unassembled WGS sequence"/>
</dbReference>
<protein>
    <submittedName>
        <fullName evidence="1">Uncharacterized protein</fullName>
    </submittedName>
</protein>
<dbReference type="OrthoDB" id="2968323at2759"/>
<reference evidence="1 2" key="1">
    <citation type="submission" date="2013-03" db="EMBL/GenBank/DDBJ databases">
        <title>The Genome Sequence of Cladophialophora carrionii CBS 160.54.</title>
        <authorList>
            <consortium name="The Broad Institute Genomics Platform"/>
            <person name="Cuomo C."/>
            <person name="de Hoog S."/>
            <person name="Gorbushina A."/>
            <person name="Walker B."/>
            <person name="Young S.K."/>
            <person name="Zeng Q."/>
            <person name="Gargeya S."/>
            <person name="Fitzgerald M."/>
            <person name="Haas B."/>
            <person name="Abouelleil A."/>
            <person name="Allen A.W."/>
            <person name="Alvarado L."/>
            <person name="Arachchi H.M."/>
            <person name="Berlin A.M."/>
            <person name="Chapman S.B."/>
            <person name="Gainer-Dewar J."/>
            <person name="Goldberg J."/>
            <person name="Griggs A."/>
            <person name="Gujja S."/>
            <person name="Hansen M."/>
            <person name="Howarth C."/>
            <person name="Imamovic A."/>
            <person name="Ireland A."/>
            <person name="Larimer J."/>
            <person name="McCowan C."/>
            <person name="Murphy C."/>
            <person name="Pearson M."/>
            <person name="Poon T.W."/>
            <person name="Priest M."/>
            <person name="Roberts A."/>
            <person name="Saif S."/>
            <person name="Shea T."/>
            <person name="Sisk P."/>
            <person name="Sykes S."/>
            <person name="Wortman J."/>
            <person name="Nusbaum C."/>
            <person name="Birren B."/>
        </authorList>
    </citation>
    <scope>NUCLEOTIDE SEQUENCE [LARGE SCALE GENOMIC DNA]</scope>
    <source>
        <strain evidence="1 2">CBS 160.54</strain>
    </source>
</reference>
<dbReference type="EMBL" id="KB822703">
    <property type="protein sequence ID" value="ETI25848.1"/>
    <property type="molecule type" value="Genomic_DNA"/>
</dbReference>
<accession>V9DHN0</accession>
<name>V9DHN0_9EURO</name>
<sequence>MRVEKLAEGASNKVFLAVLGDQRLIVKIPDPVVPPRLVKQVKWQRFISCGPSWNYQYRRWFPGATAVTIQLDANISF</sequence>
<proteinExistence type="predicted"/>
<evidence type="ECO:0000313" key="1">
    <source>
        <dbReference type="EMBL" id="ETI25848.1"/>
    </source>
</evidence>
<gene>
    <name evidence="1" type="ORF">G647_02625</name>
</gene>
<organism evidence="1 2">
    <name type="scientific">Cladophialophora carrionii CBS 160.54</name>
    <dbReference type="NCBI Taxonomy" id="1279043"/>
    <lineage>
        <taxon>Eukaryota</taxon>
        <taxon>Fungi</taxon>
        <taxon>Dikarya</taxon>
        <taxon>Ascomycota</taxon>
        <taxon>Pezizomycotina</taxon>
        <taxon>Eurotiomycetes</taxon>
        <taxon>Chaetothyriomycetidae</taxon>
        <taxon>Chaetothyriales</taxon>
        <taxon>Herpotrichiellaceae</taxon>
        <taxon>Cladophialophora</taxon>
    </lineage>
</organism>
<evidence type="ECO:0000313" key="2">
    <source>
        <dbReference type="Proteomes" id="UP000030678"/>
    </source>
</evidence>